<dbReference type="InterPro" id="IPR020845">
    <property type="entry name" value="AMP-binding_CS"/>
</dbReference>
<keyword evidence="2" id="KW-0436">Ligase</keyword>
<organism evidence="2 3">
    <name type="scientific">Paraburkholderia youngii</name>
    <dbReference type="NCBI Taxonomy" id="2782701"/>
    <lineage>
        <taxon>Bacteria</taxon>
        <taxon>Pseudomonadati</taxon>
        <taxon>Pseudomonadota</taxon>
        <taxon>Betaproteobacteria</taxon>
        <taxon>Burkholderiales</taxon>
        <taxon>Burkholderiaceae</taxon>
        <taxon>Paraburkholderia</taxon>
    </lineage>
</organism>
<dbReference type="Pfam" id="PF23562">
    <property type="entry name" value="AMP-binding_C_3"/>
    <property type="match status" value="1"/>
</dbReference>
<dbReference type="NCBIfam" id="NF009232">
    <property type="entry name" value="PRK12582.1"/>
    <property type="match status" value="1"/>
</dbReference>
<dbReference type="InterPro" id="IPR042099">
    <property type="entry name" value="ANL_N_sf"/>
</dbReference>
<evidence type="ECO:0000259" key="1">
    <source>
        <dbReference type="Pfam" id="PF00501"/>
    </source>
</evidence>
<gene>
    <name evidence="2" type="ORF">HDG41_004190</name>
</gene>
<dbReference type="Gene3D" id="3.40.50.12780">
    <property type="entry name" value="N-terminal domain of ligase-like"/>
    <property type="match status" value="1"/>
</dbReference>
<accession>A0A7W8P297</accession>
<dbReference type="EC" id="6.2.1.34" evidence="2"/>
<evidence type="ECO:0000313" key="2">
    <source>
        <dbReference type="EMBL" id="MBB5402104.1"/>
    </source>
</evidence>
<dbReference type="Proteomes" id="UP000592820">
    <property type="component" value="Unassembled WGS sequence"/>
</dbReference>
<dbReference type="PROSITE" id="PS00455">
    <property type="entry name" value="AMP_BINDING"/>
    <property type="match status" value="1"/>
</dbReference>
<dbReference type="PANTHER" id="PTHR24096:SF420">
    <property type="entry name" value="LONG-CHAIN-FATTY-ACID--COA LIGASE-RELATED"/>
    <property type="match status" value="1"/>
</dbReference>
<comment type="caution">
    <text evidence="2">The sequence shown here is derived from an EMBL/GenBank/DDBJ whole genome shotgun (WGS) entry which is preliminary data.</text>
</comment>
<dbReference type="GO" id="GO:0050563">
    <property type="term" value="F:trans-feruloyl-CoA synthase activity"/>
    <property type="evidence" value="ECO:0007669"/>
    <property type="project" value="UniProtKB-EC"/>
</dbReference>
<reference evidence="2 3" key="1">
    <citation type="submission" date="2020-08" db="EMBL/GenBank/DDBJ databases">
        <title>Genomic Encyclopedia of Type Strains, Phase IV (KMG-V): Genome sequencing to study the core and pangenomes of soil and plant-associated prokaryotes.</title>
        <authorList>
            <person name="Whitman W."/>
        </authorList>
    </citation>
    <scope>NUCLEOTIDE SEQUENCE [LARGE SCALE GENOMIC DNA]</scope>
    <source>
        <strain evidence="2 3">JPY162</strain>
    </source>
</reference>
<dbReference type="InterPro" id="IPR000873">
    <property type="entry name" value="AMP-dep_synth/lig_dom"/>
</dbReference>
<name>A0A7W8P297_9BURK</name>
<sequence length="634" mass="69665">MPYYVVRSCRCSFSESFVNMIAQFPFINLPFLERNIEVVERADGAVYMRSKVPLGPVEAHLPGALRRGAVERAEQPWLKQRCPRTGDWRMLRYGEASFQVDAVTQWLLSQRLDGRSVMVLSGNTLEHAVFELAAMQARMPYVPVTPAYSLLSTDYTKLKAMVALINPAVIFVQSASQFRAALHAVDLCDARVIYVDEPADNMDATAWDAVLATPVGPEVQASIGTITHDTVAKYLFTSGSTGEPKAVPVTQRMLCVSMAMHAQTVRHNPAAPESVLLEWLPWSHVAGGTAIFNGVLHDGGTMYIDDGRPVPGEFAKTLRNLKEVSPTNFNSVPAGYAMLADALEADETFGQQFFRRLRRLTSSGAKLPDSLYERLQTLAVRHLGHRVPFVASYGSTETCAATTVVHWPTGQAGLIGLPQPGVELKLVPLDEERYEIRARAASVMTGYLQQPGLTRLAFDDEGYYRLGDAVTFVDRTKPEEGLAFAGRVAEEFKLQSGIFVRVGTLRVEVISSAAPLLRDAVVAGADLPYVALLAWPNQEACQERFGLRDAQALSCHAPFHDALRESLLRHNGRYTGSSMRIRRVMLLNEPPSIDGGEITDKGYINQRAVLARRASAIAALYADKPGANVVTIEE</sequence>
<dbReference type="RefSeq" id="WP_260332248.1">
    <property type="nucleotide sequence ID" value="NZ_JACHDE010000007.1"/>
</dbReference>
<dbReference type="PANTHER" id="PTHR24096">
    <property type="entry name" value="LONG-CHAIN-FATTY-ACID--COA LIGASE"/>
    <property type="match status" value="1"/>
</dbReference>
<evidence type="ECO:0000313" key="3">
    <source>
        <dbReference type="Proteomes" id="UP000592820"/>
    </source>
</evidence>
<dbReference type="AlphaFoldDB" id="A0A7W8P297"/>
<protein>
    <submittedName>
        <fullName evidence="2">Feruloyl-CoA synthase</fullName>
        <ecNumber evidence="2">6.2.1.34</ecNumber>
    </submittedName>
</protein>
<feature type="domain" description="AMP-dependent synthetase/ligase" evidence="1">
    <location>
        <begin position="80"/>
        <end position="448"/>
    </location>
</feature>
<dbReference type="EMBL" id="JACHDE010000007">
    <property type="protein sequence ID" value="MBB5402104.1"/>
    <property type="molecule type" value="Genomic_DNA"/>
</dbReference>
<dbReference type="SUPFAM" id="SSF56801">
    <property type="entry name" value="Acetyl-CoA synthetase-like"/>
    <property type="match status" value="1"/>
</dbReference>
<dbReference type="Pfam" id="PF00501">
    <property type="entry name" value="AMP-binding"/>
    <property type="match status" value="1"/>
</dbReference>
<proteinExistence type="predicted"/>